<keyword evidence="5" id="KW-0234">DNA repair</keyword>
<evidence type="ECO:0000313" key="7">
    <source>
        <dbReference type="EMBL" id="MPM35077.1"/>
    </source>
</evidence>
<keyword evidence="3" id="KW-0547">Nucleotide-binding</keyword>
<dbReference type="PANTHER" id="PTHR47964">
    <property type="entry name" value="ATP-DEPENDENT DNA HELICASE HOMOLOG RECG, CHLOROPLASTIC"/>
    <property type="match status" value="1"/>
</dbReference>
<reference evidence="7" key="1">
    <citation type="submission" date="2019-08" db="EMBL/GenBank/DDBJ databases">
        <authorList>
            <person name="Kucharzyk K."/>
            <person name="Murdoch R.W."/>
            <person name="Higgins S."/>
            <person name="Loffler F."/>
        </authorList>
    </citation>
    <scope>NUCLEOTIDE SEQUENCE</scope>
</reference>
<dbReference type="GO" id="GO:0016787">
    <property type="term" value="F:hydrolase activity"/>
    <property type="evidence" value="ECO:0007669"/>
    <property type="project" value="UniProtKB-KW"/>
</dbReference>
<comment type="caution">
    <text evidence="7">The sequence shown here is derived from an EMBL/GenBank/DDBJ whole genome shotgun (WGS) entry which is preliminary data.</text>
</comment>
<evidence type="ECO:0000256" key="2">
    <source>
        <dbReference type="ARBA" id="ARBA00022801"/>
    </source>
</evidence>
<sequence>MVSRFRSPKEQRETIARVNDGRVDVLIGTHRLLQSDITFKDLGLLIVDEEQRFGVAQKEKLKKWSANIDVLTLSATPIPRTLHMSLVGARDMSIIETPPEERFPVQTYVVEYSDDIIKDAIKRELKRGGQVYFVYNRVQTIDKMQRQLAEMLPDAKIMTAHGQMPEELLAALRKEMVLDEDLLARGEKAEGRLVIKAAGNMAYPVGLRNENLAGEILIFCRTLGLPFETVAGWGADRRTMIGIGAEKNIPVLVSIPQLVGSGHIGMAIGDSIPVFERSKRIAAMLASAEVIIESAVVLSQEIHDGPFECYTGHGIWSWWKGYPTYSLKDKTLVRIDLDENLRKARDLETGSSLIQEAINRGLPKTKISKIPFRMEMSAFARHEGSIPVIGDIGQVWPVLAWKVAGALGIPLGFLSYAQHTPEGKAMREWIVEAVKPVDKDRLLARTREYGLQA</sequence>
<evidence type="ECO:0000256" key="5">
    <source>
        <dbReference type="ARBA" id="ARBA00023204"/>
    </source>
</evidence>
<proteinExistence type="predicted"/>
<name>A0A644Z3A5_9ZZZZ</name>
<evidence type="ECO:0000256" key="3">
    <source>
        <dbReference type="ARBA" id="ARBA00022806"/>
    </source>
</evidence>
<keyword evidence="3" id="KW-0067">ATP-binding</keyword>
<evidence type="ECO:0000259" key="6">
    <source>
        <dbReference type="PROSITE" id="PS51192"/>
    </source>
</evidence>
<keyword evidence="4" id="KW-0238">DNA-binding</keyword>
<evidence type="ECO:0000256" key="1">
    <source>
        <dbReference type="ARBA" id="ARBA00022763"/>
    </source>
</evidence>
<feature type="domain" description="Helicase ATP-binding" evidence="6">
    <location>
        <begin position="1"/>
        <end position="95"/>
    </location>
</feature>
<accession>A0A644Z3A5</accession>
<keyword evidence="2 7" id="KW-0378">Hydrolase</keyword>
<dbReference type="PROSITE" id="PS51192">
    <property type="entry name" value="HELICASE_ATP_BIND_1"/>
    <property type="match status" value="1"/>
</dbReference>
<dbReference type="EMBL" id="VSSQ01007171">
    <property type="protein sequence ID" value="MPM35077.1"/>
    <property type="molecule type" value="Genomic_DNA"/>
</dbReference>
<organism evidence="7">
    <name type="scientific">bioreactor metagenome</name>
    <dbReference type="NCBI Taxonomy" id="1076179"/>
    <lineage>
        <taxon>unclassified sequences</taxon>
        <taxon>metagenomes</taxon>
        <taxon>ecological metagenomes</taxon>
    </lineage>
</organism>
<dbReference type="InterPro" id="IPR011545">
    <property type="entry name" value="DEAD/DEAH_box_helicase_dom"/>
</dbReference>
<gene>
    <name evidence="7" type="primary">mfd_25</name>
    <name evidence="7" type="ORF">SDC9_81667</name>
</gene>
<dbReference type="SUPFAM" id="SSF52540">
    <property type="entry name" value="P-loop containing nucleoside triphosphate hydrolases"/>
    <property type="match status" value="1"/>
</dbReference>
<evidence type="ECO:0000256" key="4">
    <source>
        <dbReference type="ARBA" id="ARBA00023125"/>
    </source>
</evidence>
<dbReference type="InterPro" id="IPR047112">
    <property type="entry name" value="RecG/Mfd"/>
</dbReference>
<dbReference type="EC" id="3.6.4.-" evidence="7"/>
<dbReference type="InterPro" id="IPR014001">
    <property type="entry name" value="Helicase_ATP-bd"/>
</dbReference>
<dbReference type="InterPro" id="IPR027417">
    <property type="entry name" value="P-loop_NTPase"/>
</dbReference>
<dbReference type="Gene3D" id="3.40.50.300">
    <property type="entry name" value="P-loop containing nucleotide triphosphate hydrolases"/>
    <property type="match status" value="2"/>
</dbReference>
<dbReference type="Pfam" id="PF00270">
    <property type="entry name" value="DEAD"/>
    <property type="match status" value="1"/>
</dbReference>
<dbReference type="GO" id="GO:0003677">
    <property type="term" value="F:DNA binding"/>
    <property type="evidence" value="ECO:0007669"/>
    <property type="project" value="UniProtKB-KW"/>
</dbReference>
<dbReference type="GO" id="GO:0003678">
    <property type="term" value="F:DNA helicase activity"/>
    <property type="evidence" value="ECO:0007669"/>
    <property type="project" value="TreeGrafter"/>
</dbReference>
<keyword evidence="1" id="KW-0227">DNA damage</keyword>
<keyword evidence="3" id="KW-0347">Helicase</keyword>
<dbReference type="AlphaFoldDB" id="A0A644Z3A5"/>
<dbReference type="PANTHER" id="PTHR47964:SF1">
    <property type="entry name" value="ATP-DEPENDENT DNA HELICASE HOMOLOG RECG, CHLOROPLASTIC"/>
    <property type="match status" value="1"/>
</dbReference>
<dbReference type="GO" id="GO:0005524">
    <property type="term" value="F:ATP binding"/>
    <property type="evidence" value="ECO:0007669"/>
    <property type="project" value="InterPro"/>
</dbReference>
<dbReference type="GO" id="GO:0006281">
    <property type="term" value="P:DNA repair"/>
    <property type="evidence" value="ECO:0007669"/>
    <property type="project" value="UniProtKB-KW"/>
</dbReference>
<protein>
    <submittedName>
        <fullName evidence="7">Transcription-repair-coupling factor</fullName>
        <ecNumber evidence="7">3.6.4.-</ecNumber>
    </submittedName>
</protein>